<dbReference type="InterPro" id="IPR058163">
    <property type="entry name" value="LysR-type_TF_proteobact-type"/>
</dbReference>
<dbReference type="InterPro" id="IPR005119">
    <property type="entry name" value="LysR_subst-bd"/>
</dbReference>
<keyword evidence="7" id="KW-1185">Reference proteome</keyword>
<organism evidence="6 7">
    <name type="scientific">Vibrio aquimaris</name>
    <dbReference type="NCBI Taxonomy" id="2587862"/>
    <lineage>
        <taxon>Bacteria</taxon>
        <taxon>Pseudomonadati</taxon>
        <taxon>Pseudomonadota</taxon>
        <taxon>Gammaproteobacteria</taxon>
        <taxon>Vibrionales</taxon>
        <taxon>Vibrionaceae</taxon>
        <taxon>Vibrio</taxon>
    </lineage>
</organism>
<protein>
    <submittedName>
        <fullName evidence="6">HTH-type transcriptional regulator DmlR</fullName>
    </submittedName>
</protein>
<dbReference type="KEGG" id="vaq:FIV01_02015"/>
<keyword evidence="3" id="KW-0238">DNA-binding</keyword>
<dbReference type="GO" id="GO:0003677">
    <property type="term" value="F:DNA binding"/>
    <property type="evidence" value="ECO:0007669"/>
    <property type="project" value="UniProtKB-KW"/>
</dbReference>
<dbReference type="EMBL" id="CP045350">
    <property type="protein sequence ID" value="QFT25219.1"/>
    <property type="molecule type" value="Genomic_DNA"/>
</dbReference>
<name>A0A5P9CFY2_9VIBR</name>
<reference evidence="6 7" key="1">
    <citation type="submission" date="2019-10" db="EMBL/GenBank/DDBJ databases">
        <title>Complete genome sequence of Vibrio sp. strain THAF100, isolated from non-filtered water from the water column of tank 6 of a marine aquarium containing stony-coral fragments. Water maintained at 26 degree C.</title>
        <authorList>
            <person name="Ruckert C."/>
            <person name="Franco A."/>
            <person name="Kalinowski J."/>
            <person name="Glaeser S."/>
        </authorList>
    </citation>
    <scope>NUCLEOTIDE SEQUENCE [LARGE SCALE GENOMIC DNA]</scope>
    <source>
        <strain evidence="6 7">THAF100</strain>
    </source>
</reference>
<dbReference type="PANTHER" id="PTHR30537">
    <property type="entry name" value="HTH-TYPE TRANSCRIPTIONAL REGULATOR"/>
    <property type="match status" value="1"/>
</dbReference>
<dbReference type="InterPro" id="IPR000847">
    <property type="entry name" value="LysR_HTH_N"/>
</dbReference>
<evidence type="ECO:0000256" key="2">
    <source>
        <dbReference type="ARBA" id="ARBA00023015"/>
    </source>
</evidence>
<dbReference type="SUPFAM" id="SSF53850">
    <property type="entry name" value="Periplasmic binding protein-like II"/>
    <property type="match status" value="1"/>
</dbReference>
<evidence type="ECO:0000259" key="5">
    <source>
        <dbReference type="PROSITE" id="PS50931"/>
    </source>
</evidence>
<dbReference type="AlphaFoldDB" id="A0A5P9CFY2"/>
<gene>
    <name evidence="6" type="primary">dmlR1</name>
    <name evidence="6" type="ORF">FIV01_02015</name>
</gene>
<accession>A0A5P9CFY2</accession>
<dbReference type="Pfam" id="PF03466">
    <property type="entry name" value="LysR_substrate"/>
    <property type="match status" value="1"/>
</dbReference>
<evidence type="ECO:0000313" key="6">
    <source>
        <dbReference type="EMBL" id="QFT25219.1"/>
    </source>
</evidence>
<dbReference type="InterPro" id="IPR036388">
    <property type="entry name" value="WH-like_DNA-bd_sf"/>
</dbReference>
<feature type="domain" description="HTH lysR-type" evidence="5">
    <location>
        <begin position="1"/>
        <end position="60"/>
    </location>
</feature>
<dbReference type="SUPFAM" id="SSF46785">
    <property type="entry name" value="Winged helix' DNA-binding domain"/>
    <property type="match status" value="1"/>
</dbReference>
<dbReference type="InterPro" id="IPR036390">
    <property type="entry name" value="WH_DNA-bd_sf"/>
</dbReference>
<sequence>MNKFMRHMIIFTKIVETGSITAAARDLGVGKSVISQHLKALEEELEVLLLRRSTRQLLLTPIGAEFFERCKRISALVDEAWDVARVSQIEPKGSVKISSPHALIEPVVSPAIGHLVSIYPDLVPTILANDGSVDLFETGADIAIHLGGLPSSDYKQRRIGSLKKVLCASPTYIQNHDLNITQLIKNPSLLHKCDYVANIWEGKSIHYTLEHSSSSHSIDVSMKASRFNDSVHSVIAMVKAGAGMALIPEFMFENFQRKGELENVYPGYTLSAVPVYAVHNYGSTPPLNTTICTDFIERQLRKIT</sequence>
<dbReference type="FunFam" id="1.10.10.10:FF:000001">
    <property type="entry name" value="LysR family transcriptional regulator"/>
    <property type="match status" value="1"/>
</dbReference>
<dbReference type="PANTHER" id="PTHR30537:SF5">
    <property type="entry name" value="HTH-TYPE TRANSCRIPTIONAL ACTIVATOR TTDR-RELATED"/>
    <property type="match status" value="1"/>
</dbReference>
<dbReference type="PROSITE" id="PS50931">
    <property type="entry name" value="HTH_LYSR"/>
    <property type="match status" value="1"/>
</dbReference>
<comment type="similarity">
    <text evidence="1">Belongs to the LysR transcriptional regulatory family.</text>
</comment>
<evidence type="ECO:0000256" key="1">
    <source>
        <dbReference type="ARBA" id="ARBA00009437"/>
    </source>
</evidence>
<dbReference type="Pfam" id="PF00126">
    <property type="entry name" value="HTH_1"/>
    <property type="match status" value="1"/>
</dbReference>
<dbReference type="GO" id="GO:0003700">
    <property type="term" value="F:DNA-binding transcription factor activity"/>
    <property type="evidence" value="ECO:0007669"/>
    <property type="project" value="InterPro"/>
</dbReference>
<proteinExistence type="inferred from homology"/>
<dbReference type="Gene3D" id="1.10.10.10">
    <property type="entry name" value="Winged helix-like DNA-binding domain superfamily/Winged helix DNA-binding domain"/>
    <property type="match status" value="1"/>
</dbReference>
<evidence type="ECO:0000256" key="4">
    <source>
        <dbReference type="ARBA" id="ARBA00023163"/>
    </source>
</evidence>
<evidence type="ECO:0000256" key="3">
    <source>
        <dbReference type="ARBA" id="ARBA00023125"/>
    </source>
</evidence>
<evidence type="ECO:0000313" key="7">
    <source>
        <dbReference type="Proteomes" id="UP000326936"/>
    </source>
</evidence>
<keyword evidence="2" id="KW-0805">Transcription regulation</keyword>
<dbReference type="Proteomes" id="UP000326936">
    <property type="component" value="Chromosome"/>
</dbReference>
<dbReference type="Gene3D" id="3.40.190.290">
    <property type="match status" value="1"/>
</dbReference>
<keyword evidence="4" id="KW-0804">Transcription</keyword>